<sequence length="149" mass="17502">MLAIYEKKTVSVDLYHPLRNYIVFNYSEREAQNLEDDLQTLKQMHFDLERPTADSLYSCRDLLQNYFKALYAVESRIPISVNKDHVNTVNFTWYDAFKTKLKASQQNIHLEKASVSFNLRAVQSQIGLMFNFVQWDFAGFWLEHCSCGS</sequence>
<reference evidence="1 2" key="1">
    <citation type="journal article" date="2022" name="Plant J.">
        <title>Chromosome-level genome of Camellia lanceoleosa provides a valuable resource for understanding genome evolution and self-incompatibility.</title>
        <authorList>
            <person name="Gong W."/>
            <person name="Xiao S."/>
            <person name="Wang L."/>
            <person name="Liao Z."/>
            <person name="Chang Y."/>
            <person name="Mo W."/>
            <person name="Hu G."/>
            <person name="Li W."/>
            <person name="Zhao G."/>
            <person name="Zhu H."/>
            <person name="Hu X."/>
            <person name="Ji K."/>
            <person name="Xiang X."/>
            <person name="Song Q."/>
            <person name="Yuan D."/>
            <person name="Jin S."/>
            <person name="Zhang L."/>
        </authorList>
    </citation>
    <scope>NUCLEOTIDE SEQUENCE [LARGE SCALE GENOMIC DNA]</scope>
    <source>
        <strain evidence="1">SQ_2022a</strain>
    </source>
</reference>
<dbReference type="EMBL" id="CM045767">
    <property type="protein sequence ID" value="KAI7999024.1"/>
    <property type="molecule type" value="Genomic_DNA"/>
</dbReference>
<name>A0ACC0GDI9_9ERIC</name>
<evidence type="ECO:0000313" key="1">
    <source>
        <dbReference type="EMBL" id="KAI7999024.1"/>
    </source>
</evidence>
<comment type="caution">
    <text evidence="1">The sequence shown here is derived from an EMBL/GenBank/DDBJ whole genome shotgun (WGS) entry which is preliminary data.</text>
</comment>
<organism evidence="1 2">
    <name type="scientific">Camellia lanceoleosa</name>
    <dbReference type="NCBI Taxonomy" id="1840588"/>
    <lineage>
        <taxon>Eukaryota</taxon>
        <taxon>Viridiplantae</taxon>
        <taxon>Streptophyta</taxon>
        <taxon>Embryophyta</taxon>
        <taxon>Tracheophyta</taxon>
        <taxon>Spermatophyta</taxon>
        <taxon>Magnoliopsida</taxon>
        <taxon>eudicotyledons</taxon>
        <taxon>Gunneridae</taxon>
        <taxon>Pentapetalae</taxon>
        <taxon>asterids</taxon>
        <taxon>Ericales</taxon>
        <taxon>Theaceae</taxon>
        <taxon>Camellia</taxon>
    </lineage>
</organism>
<gene>
    <name evidence="1" type="ORF">LOK49_LG10G02326</name>
</gene>
<protein>
    <submittedName>
        <fullName evidence="1">Vacuolar-sorting protein BRO1</fullName>
    </submittedName>
</protein>
<accession>A0ACC0GDI9</accession>
<evidence type="ECO:0000313" key="2">
    <source>
        <dbReference type="Proteomes" id="UP001060215"/>
    </source>
</evidence>
<dbReference type="Proteomes" id="UP001060215">
    <property type="component" value="Chromosome 10"/>
</dbReference>
<keyword evidence="2" id="KW-1185">Reference proteome</keyword>
<proteinExistence type="predicted"/>